<dbReference type="STRING" id="1230460.C495_11989"/>
<feature type="region of interest" description="Disordered" evidence="1">
    <location>
        <begin position="1"/>
        <end position="33"/>
    </location>
</feature>
<organism evidence="3 4">
    <name type="scientific">Natronorubrum sulfidifaciens JCM 14089</name>
    <dbReference type="NCBI Taxonomy" id="1230460"/>
    <lineage>
        <taxon>Archaea</taxon>
        <taxon>Methanobacteriati</taxon>
        <taxon>Methanobacteriota</taxon>
        <taxon>Stenosarchaea group</taxon>
        <taxon>Halobacteria</taxon>
        <taxon>Halobacteriales</taxon>
        <taxon>Natrialbaceae</taxon>
        <taxon>Natronorubrum</taxon>
    </lineage>
</organism>
<dbReference type="GO" id="GO:0008168">
    <property type="term" value="F:methyltransferase activity"/>
    <property type="evidence" value="ECO:0007669"/>
    <property type="project" value="UniProtKB-KW"/>
</dbReference>
<dbReference type="Pfam" id="PF13649">
    <property type="entry name" value="Methyltransf_25"/>
    <property type="match status" value="1"/>
</dbReference>
<dbReference type="PATRIC" id="fig|1230460.4.peg.2436"/>
<dbReference type="Proteomes" id="UP000011661">
    <property type="component" value="Unassembled WGS sequence"/>
</dbReference>
<dbReference type="PANTHER" id="PTHR42912">
    <property type="entry name" value="METHYLTRANSFERASE"/>
    <property type="match status" value="1"/>
</dbReference>
<accession>L9W5S4</accession>
<dbReference type="PANTHER" id="PTHR42912:SF93">
    <property type="entry name" value="N6-ADENOSINE-METHYLTRANSFERASE TMT1A"/>
    <property type="match status" value="1"/>
</dbReference>
<dbReference type="InterPro" id="IPR050508">
    <property type="entry name" value="Methyltransf_Superfamily"/>
</dbReference>
<evidence type="ECO:0000259" key="2">
    <source>
        <dbReference type="Pfam" id="PF13649"/>
    </source>
</evidence>
<evidence type="ECO:0000313" key="4">
    <source>
        <dbReference type="Proteomes" id="UP000011661"/>
    </source>
</evidence>
<dbReference type="eggNOG" id="arCOG01792">
    <property type="taxonomic scope" value="Archaea"/>
</dbReference>
<keyword evidence="3" id="KW-0489">Methyltransferase</keyword>
<sequence>MTTSEQRPMTENNAPTRCGGVTNDPPGPISRVSRPKTAAREWYSRISGWYDWVADPFEAPARTAGLDLLAVESGERVLDVGCGTGTALVALARAVEPDGAAVGLDLADGMVRASRDALADADLERGVVVTGDGAALPFTADTFDALFASYVLELFETTELLAVLAEWQRVLAPGGRLCVVSLSRRGDGPATWLYDRVHETVPTAVDCRPIYVRDTLCEAGFRVDETRTGTVWRLPVEIVLCRLES</sequence>
<dbReference type="InterPro" id="IPR041698">
    <property type="entry name" value="Methyltransf_25"/>
</dbReference>
<keyword evidence="4" id="KW-1185">Reference proteome</keyword>
<proteinExistence type="predicted"/>
<protein>
    <submittedName>
        <fullName evidence="3">Type 11 methyltransferase</fullName>
    </submittedName>
</protein>
<evidence type="ECO:0000256" key="1">
    <source>
        <dbReference type="SAM" id="MobiDB-lite"/>
    </source>
</evidence>
<dbReference type="Gene3D" id="3.40.50.150">
    <property type="entry name" value="Vaccinia Virus protein VP39"/>
    <property type="match status" value="1"/>
</dbReference>
<dbReference type="CDD" id="cd02440">
    <property type="entry name" value="AdoMet_MTases"/>
    <property type="match status" value="1"/>
</dbReference>
<dbReference type="InterPro" id="IPR029063">
    <property type="entry name" value="SAM-dependent_MTases_sf"/>
</dbReference>
<gene>
    <name evidence="3" type="ORF">C495_11989</name>
</gene>
<dbReference type="AlphaFoldDB" id="L9W5S4"/>
<dbReference type="EMBL" id="AOHX01000039">
    <property type="protein sequence ID" value="ELY44621.1"/>
    <property type="molecule type" value="Genomic_DNA"/>
</dbReference>
<dbReference type="SUPFAM" id="SSF53335">
    <property type="entry name" value="S-adenosyl-L-methionine-dependent methyltransferases"/>
    <property type="match status" value="1"/>
</dbReference>
<name>L9W5S4_9EURY</name>
<comment type="caution">
    <text evidence="3">The sequence shown here is derived from an EMBL/GenBank/DDBJ whole genome shotgun (WGS) entry which is preliminary data.</text>
</comment>
<feature type="compositionally biased region" description="Polar residues" evidence="1">
    <location>
        <begin position="1"/>
        <end position="15"/>
    </location>
</feature>
<evidence type="ECO:0000313" key="3">
    <source>
        <dbReference type="EMBL" id="ELY44621.1"/>
    </source>
</evidence>
<dbReference type="GO" id="GO:0032259">
    <property type="term" value="P:methylation"/>
    <property type="evidence" value="ECO:0007669"/>
    <property type="project" value="UniProtKB-KW"/>
</dbReference>
<feature type="domain" description="Methyltransferase" evidence="2">
    <location>
        <begin position="77"/>
        <end position="175"/>
    </location>
</feature>
<reference evidence="3 4" key="1">
    <citation type="journal article" date="2014" name="PLoS Genet.">
        <title>Phylogenetically driven sequencing of extremely halophilic archaea reveals strategies for static and dynamic osmo-response.</title>
        <authorList>
            <person name="Becker E.A."/>
            <person name="Seitzer P.M."/>
            <person name="Tritt A."/>
            <person name="Larsen D."/>
            <person name="Krusor M."/>
            <person name="Yao A.I."/>
            <person name="Wu D."/>
            <person name="Madern D."/>
            <person name="Eisen J.A."/>
            <person name="Darling A.E."/>
            <person name="Facciotti M.T."/>
        </authorList>
    </citation>
    <scope>NUCLEOTIDE SEQUENCE [LARGE SCALE GENOMIC DNA]</scope>
    <source>
        <strain evidence="3 4">JCM 14089</strain>
    </source>
</reference>
<keyword evidence="3" id="KW-0808">Transferase</keyword>